<proteinExistence type="predicted"/>
<reference evidence="6" key="1">
    <citation type="submission" date="2018-05" db="EMBL/GenBank/DDBJ databases">
        <authorList>
            <person name="Lanie J.A."/>
            <person name="Ng W.-L."/>
            <person name="Kazmierczak K.M."/>
            <person name="Andrzejewski T.M."/>
            <person name="Davidsen T.M."/>
            <person name="Wayne K.J."/>
            <person name="Tettelin H."/>
            <person name="Glass J.I."/>
            <person name="Rusch D."/>
            <person name="Podicherti R."/>
            <person name="Tsui H.-C.T."/>
            <person name="Winkler M.E."/>
        </authorList>
    </citation>
    <scope>NUCLEOTIDE SEQUENCE</scope>
</reference>
<name>A0A383BQA4_9ZZZZ</name>
<comment type="subcellular location">
    <subcellularLocation>
        <location evidence="1">Membrane</location>
        <topology evidence="1">Multi-pass membrane protein</topology>
    </subcellularLocation>
</comment>
<dbReference type="AlphaFoldDB" id="A0A383BQA4"/>
<dbReference type="GO" id="GO:0016765">
    <property type="term" value="F:transferase activity, transferring alkyl or aryl (other than methyl) groups"/>
    <property type="evidence" value="ECO:0007669"/>
    <property type="project" value="InterPro"/>
</dbReference>
<organism evidence="6">
    <name type="scientific">marine metagenome</name>
    <dbReference type="NCBI Taxonomy" id="408172"/>
    <lineage>
        <taxon>unclassified sequences</taxon>
        <taxon>metagenomes</taxon>
        <taxon>ecological metagenomes</taxon>
    </lineage>
</organism>
<evidence type="ECO:0000256" key="1">
    <source>
        <dbReference type="ARBA" id="ARBA00004141"/>
    </source>
</evidence>
<sequence>MPVIAQLWRVPEDSIPEKKPSRILTLLYNWGGFVKFSHTLFALPFALSAMALAARAKFESLPTDDVEKTNALERGWPGWKTFLLIVAAMVTARTCAMAFNRIADRDYDAANPRTKNRHLPSGKISLVSAWT</sequence>
<evidence type="ECO:0000256" key="3">
    <source>
        <dbReference type="ARBA" id="ARBA00022989"/>
    </source>
</evidence>
<gene>
    <name evidence="6" type="ORF">METZ01_LOCUS475250</name>
</gene>
<keyword evidence="3 5" id="KW-1133">Transmembrane helix</keyword>
<keyword evidence="2 5" id="KW-0812">Transmembrane</keyword>
<dbReference type="InterPro" id="IPR000537">
    <property type="entry name" value="UbiA_prenyltransferase"/>
</dbReference>
<dbReference type="GO" id="GO:0016020">
    <property type="term" value="C:membrane"/>
    <property type="evidence" value="ECO:0007669"/>
    <property type="project" value="UniProtKB-SubCell"/>
</dbReference>
<evidence type="ECO:0008006" key="7">
    <source>
        <dbReference type="Google" id="ProtNLM"/>
    </source>
</evidence>
<dbReference type="Pfam" id="PF01040">
    <property type="entry name" value="UbiA"/>
    <property type="match status" value="1"/>
</dbReference>
<accession>A0A383BQA4</accession>
<feature type="transmembrane region" description="Helical" evidence="5">
    <location>
        <begin position="40"/>
        <end position="58"/>
    </location>
</feature>
<dbReference type="InterPro" id="IPR044878">
    <property type="entry name" value="UbiA_sf"/>
</dbReference>
<dbReference type="Gene3D" id="1.10.357.140">
    <property type="entry name" value="UbiA prenyltransferase"/>
    <property type="match status" value="1"/>
</dbReference>
<evidence type="ECO:0000256" key="4">
    <source>
        <dbReference type="ARBA" id="ARBA00023136"/>
    </source>
</evidence>
<keyword evidence="4 5" id="KW-0472">Membrane</keyword>
<protein>
    <recommendedName>
        <fullName evidence="7">4-hydroxybenzoate octaprenyltransferase</fullName>
    </recommendedName>
</protein>
<feature type="transmembrane region" description="Helical" evidence="5">
    <location>
        <begin position="78"/>
        <end position="99"/>
    </location>
</feature>
<evidence type="ECO:0000256" key="2">
    <source>
        <dbReference type="ARBA" id="ARBA00022692"/>
    </source>
</evidence>
<dbReference type="EMBL" id="UINC01202543">
    <property type="protein sequence ID" value="SVE22396.1"/>
    <property type="molecule type" value="Genomic_DNA"/>
</dbReference>
<evidence type="ECO:0000313" key="6">
    <source>
        <dbReference type="EMBL" id="SVE22396.1"/>
    </source>
</evidence>
<feature type="non-terminal residue" evidence="6">
    <location>
        <position position="131"/>
    </location>
</feature>
<evidence type="ECO:0000256" key="5">
    <source>
        <dbReference type="SAM" id="Phobius"/>
    </source>
</evidence>